<dbReference type="FunFam" id="3.30.420.40:FF:000026">
    <property type="entry name" value="Heat shock protein 70"/>
    <property type="match status" value="1"/>
</dbReference>
<dbReference type="GO" id="GO:0016787">
    <property type="term" value="F:hydrolase activity"/>
    <property type="evidence" value="ECO:0007669"/>
    <property type="project" value="UniProtKB-KW"/>
</dbReference>
<dbReference type="Pfam" id="PF01765">
    <property type="entry name" value="RRF"/>
    <property type="match status" value="1"/>
</dbReference>
<dbReference type="InterPro" id="IPR023584">
    <property type="entry name" value="Ribosome_recyc_fac_dom"/>
</dbReference>
<dbReference type="GO" id="GO:0140662">
    <property type="term" value="F:ATP-dependent protein folding chaperone"/>
    <property type="evidence" value="ECO:0007669"/>
    <property type="project" value="InterPro"/>
</dbReference>
<dbReference type="NCBIfam" id="NF001413">
    <property type="entry name" value="PRK00290.1"/>
    <property type="match status" value="1"/>
</dbReference>
<dbReference type="Pfam" id="PF00012">
    <property type="entry name" value="HSP70"/>
    <property type="match status" value="1"/>
</dbReference>
<evidence type="ECO:0000256" key="5">
    <source>
        <dbReference type="ARBA" id="ARBA00022801"/>
    </source>
</evidence>
<dbReference type="Gene3D" id="1.10.132.20">
    <property type="entry name" value="Ribosome-recycling factor"/>
    <property type="match status" value="1"/>
</dbReference>
<dbReference type="RefSeq" id="XP_040649674.1">
    <property type="nucleotide sequence ID" value="XM_040794424.1"/>
</dbReference>
<dbReference type="FunFam" id="3.30.1360.40:FF:000020">
    <property type="entry name" value="Similar to ribosome recycling factor"/>
    <property type="match status" value="1"/>
</dbReference>
<dbReference type="SUPFAM" id="SSF100934">
    <property type="entry name" value="Heat shock protein 70kD (HSP70), C-terminal subdomain"/>
    <property type="match status" value="1"/>
</dbReference>
<name>A0A135LQ92_PENPA</name>
<dbReference type="Gene3D" id="2.60.34.10">
    <property type="entry name" value="Substrate Binding Domain Of DNAk, Chain A, domain 1"/>
    <property type="match status" value="1"/>
</dbReference>
<dbReference type="SUPFAM" id="SSF53067">
    <property type="entry name" value="Actin-like ATPase domain"/>
    <property type="match status" value="2"/>
</dbReference>
<evidence type="ECO:0000313" key="12">
    <source>
        <dbReference type="Proteomes" id="UP000070168"/>
    </source>
</evidence>
<dbReference type="SUPFAM" id="SSF100920">
    <property type="entry name" value="Heat shock protein 70kD (HSP70), peptide-binding domain"/>
    <property type="match status" value="1"/>
</dbReference>
<dbReference type="InterPro" id="IPR018181">
    <property type="entry name" value="Heat_shock_70_CS"/>
</dbReference>
<dbReference type="InterPro" id="IPR029047">
    <property type="entry name" value="HSP70_peptide-bd_sf"/>
</dbReference>
<dbReference type="FunFam" id="2.60.34.10:FF:000004">
    <property type="entry name" value="Heat shock protein SSB1"/>
    <property type="match status" value="1"/>
</dbReference>
<dbReference type="Gene3D" id="3.90.640.10">
    <property type="entry name" value="Actin, Chain A, domain 4"/>
    <property type="match status" value="1"/>
</dbReference>
<keyword evidence="11" id="KW-0346">Stress response</keyword>
<proteinExistence type="predicted"/>
<dbReference type="FunFam" id="3.90.640.10:FF:000002">
    <property type="entry name" value="Heat shock 70 kDa"/>
    <property type="match status" value="1"/>
</dbReference>
<gene>
    <name evidence="11" type="ORF">PGRI_067100</name>
</gene>
<dbReference type="InterPro" id="IPR029048">
    <property type="entry name" value="HSP70_C_sf"/>
</dbReference>
<keyword evidence="5" id="KW-0378">Hydrolase</keyword>
<evidence type="ECO:0000256" key="4">
    <source>
        <dbReference type="ARBA" id="ARBA00022741"/>
    </source>
</evidence>
<feature type="domain" description="Ribosome recycling factor" evidence="10">
    <location>
        <begin position="697"/>
        <end position="866"/>
    </location>
</feature>
<dbReference type="GO" id="GO:0005737">
    <property type="term" value="C:cytoplasm"/>
    <property type="evidence" value="ECO:0007669"/>
    <property type="project" value="UniProtKB-SubCell"/>
</dbReference>
<feature type="region of interest" description="Disordered" evidence="9">
    <location>
        <begin position="814"/>
        <end position="853"/>
    </location>
</feature>
<dbReference type="EMBL" id="LHQR01000044">
    <property type="protein sequence ID" value="KXG51138.1"/>
    <property type="molecule type" value="Genomic_DNA"/>
</dbReference>
<dbReference type="OrthoDB" id="2401965at2759"/>
<dbReference type="InterPro" id="IPR013126">
    <property type="entry name" value="Hsp_70_fam"/>
</dbReference>
<dbReference type="PANTHER" id="PTHR19375">
    <property type="entry name" value="HEAT SHOCK PROTEIN 70KDA"/>
    <property type="match status" value="1"/>
</dbReference>
<dbReference type="PRINTS" id="PR00301">
    <property type="entry name" value="HEATSHOCK70"/>
</dbReference>
<keyword evidence="3" id="KW-0963">Cytoplasm</keyword>
<dbReference type="Gene3D" id="3.30.420.40">
    <property type="match status" value="2"/>
</dbReference>
<dbReference type="PROSITE" id="PS00329">
    <property type="entry name" value="HSP70_2"/>
    <property type="match status" value="1"/>
</dbReference>
<evidence type="ECO:0000256" key="8">
    <source>
        <dbReference type="ARBA" id="ARBA00048056"/>
    </source>
</evidence>
<dbReference type="OMA" id="NIPPMQA"/>
<evidence type="ECO:0000256" key="1">
    <source>
        <dbReference type="ARBA" id="ARBA00004496"/>
    </source>
</evidence>
<dbReference type="GO" id="GO:0005524">
    <property type="term" value="F:ATP binding"/>
    <property type="evidence" value="ECO:0007669"/>
    <property type="project" value="UniProtKB-KW"/>
</dbReference>
<dbReference type="GeneID" id="63709724"/>
<dbReference type="PROSITE" id="PS00297">
    <property type="entry name" value="HSP70_1"/>
    <property type="match status" value="1"/>
</dbReference>
<dbReference type="FunFam" id="3.30.30.30:FF:000005">
    <property type="entry name" value="Heat shock protein ssb1"/>
    <property type="match status" value="1"/>
</dbReference>
<dbReference type="FunFam" id="3.30.420.40:FF:000172">
    <property type="entry name" value="Heat shock 70 kDa protein"/>
    <property type="match status" value="2"/>
</dbReference>
<dbReference type="Gene3D" id="3.30.1360.40">
    <property type="match status" value="1"/>
</dbReference>
<comment type="caution">
    <text evidence="11">The sequence shown here is derived from an EMBL/GenBank/DDBJ whole genome shotgun (WGS) entry which is preliminary data.</text>
</comment>
<keyword evidence="4" id="KW-0547">Nucleotide-binding</keyword>
<dbReference type="EC" id="3.6.4.10" evidence="2"/>
<evidence type="ECO:0000256" key="6">
    <source>
        <dbReference type="ARBA" id="ARBA00022840"/>
    </source>
</evidence>
<dbReference type="Gene3D" id="1.20.1270.10">
    <property type="match status" value="1"/>
</dbReference>
<feature type="region of interest" description="Disordered" evidence="9">
    <location>
        <begin position="652"/>
        <end position="684"/>
    </location>
</feature>
<dbReference type="AlphaFoldDB" id="A0A135LQ92"/>
<dbReference type="SUPFAM" id="SSF55194">
    <property type="entry name" value="Ribosome recycling factor, RRF"/>
    <property type="match status" value="1"/>
</dbReference>
<evidence type="ECO:0000256" key="2">
    <source>
        <dbReference type="ARBA" id="ARBA00012554"/>
    </source>
</evidence>
<evidence type="ECO:0000256" key="9">
    <source>
        <dbReference type="SAM" id="MobiDB-lite"/>
    </source>
</evidence>
<feature type="compositionally biased region" description="Low complexity" evidence="9">
    <location>
        <begin position="664"/>
        <end position="678"/>
    </location>
</feature>
<evidence type="ECO:0000256" key="7">
    <source>
        <dbReference type="ARBA" id="ARBA00023186"/>
    </source>
</evidence>
<dbReference type="InterPro" id="IPR043129">
    <property type="entry name" value="ATPase_NBD"/>
</dbReference>
<evidence type="ECO:0000259" key="10">
    <source>
        <dbReference type="Pfam" id="PF01765"/>
    </source>
</evidence>
<reference evidence="11 12" key="1">
    <citation type="journal article" date="2016" name="BMC Genomics">
        <title>Genome sequencing and secondary metabolism of the postharvest pathogen Penicillium griseofulvum.</title>
        <authorList>
            <person name="Banani H."/>
            <person name="Marcet-Houben M."/>
            <person name="Ballester A.R."/>
            <person name="Abbruscato P."/>
            <person name="Gonzalez-Candelas L."/>
            <person name="Gabaldon T."/>
            <person name="Spadaro D."/>
        </authorList>
    </citation>
    <scope>NUCLEOTIDE SEQUENCE [LARGE SCALE GENOMIC DNA]</scope>
    <source>
        <strain evidence="11 12">PG3</strain>
    </source>
</reference>
<evidence type="ECO:0000313" key="11">
    <source>
        <dbReference type="EMBL" id="KXG51138.1"/>
    </source>
</evidence>
<evidence type="ECO:0000256" key="3">
    <source>
        <dbReference type="ARBA" id="ARBA00022490"/>
    </source>
</evidence>
<comment type="subcellular location">
    <subcellularLocation>
        <location evidence="1">Cytoplasm</location>
    </subcellularLocation>
</comment>
<sequence>MADSEVYDGAVGIDLGTTYSCVANYEGTNVEIIANDQGSYTTPSFVSFTDKERLIGDAAKNQAAMNPANTVFDIKRLIGRRFEDPIVKKDVESWPFKVIDQGGNPVVQVEYLNETKVFSPQEISSMVLMKMKEVAEIKLGKKVEKAVITVPAYFNDNQRQATKDAGAIAGLNVLRIINEPTAAAIAYGLGAGKSEKERNVLIYDLGGGTFDVSLLNIQGGVFTVKATAGDTHLGGQDFDTNLLEHFKKEFQRKTGKDMSGDARALRRLRTACERAKRTLSNATQTTVEIDSLFDGEDLNSSITRARFEDLNAKAFNGTLDPVQQVLKDSGIPKSKVDEIVLVGGSTRIPRIQKLLSDFFDGKKLEKSINPDEAVAYGAAVQAGILSGKATSAETADLLLLDVVPLSLGVAMEGNIFAPVVNRGQTVPTIKKRTFTTVVDNQSTVQFPVYQGERTNCADNTSLGEFTLAPLPPMRAGEAALECVFEVDVNGILKVTATEKTSGRSANITISNAVGKLSSAEIDQMVDDAAKFKTSDEAFTKRFESRQQLESYISRVEEIVSDPGMSMKLKRGNKERIESALSDAMAQLEVEDSTPEDLKKKELALKRLITKAMATRPRLVSHPQGTQALRPLCLLPRAPRAVPLNRREFANSPALYKKKEKAKKSSASEPEESSSAPSEDPFDLTQLHNGISTAVARLKDDLSKLRAGGRFNTAAIESLRVHLSKDSKDSVKLGDLAQVVPKGGRMVTLLAAEEDHLKPLTSAIVSSNLSLTPQPDSHNALQLNIPIPPPTKESRDKNVQAAKQAFEKAAGLVRDSRGAMHKRLQDMQKKKLARPDDVRKAHDQMEKVTDQGQKEVKDAFEAAKKTLEQV</sequence>
<dbReference type="STRING" id="5078.A0A135LQ92"/>
<organism evidence="11 12">
    <name type="scientific">Penicillium patulum</name>
    <name type="common">Penicillium griseofulvum</name>
    <dbReference type="NCBI Taxonomy" id="5078"/>
    <lineage>
        <taxon>Eukaryota</taxon>
        <taxon>Fungi</taxon>
        <taxon>Dikarya</taxon>
        <taxon>Ascomycota</taxon>
        <taxon>Pezizomycotina</taxon>
        <taxon>Eurotiomycetes</taxon>
        <taxon>Eurotiomycetidae</taxon>
        <taxon>Eurotiales</taxon>
        <taxon>Aspergillaceae</taxon>
        <taxon>Penicillium</taxon>
    </lineage>
</organism>
<dbReference type="Proteomes" id="UP000070168">
    <property type="component" value="Unassembled WGS sequence"/>
</dbReference>
<dbReference type="PROSITE" id="PS01036">
    <property type="entry name" value="HSP70_3"/>
    <property type="match status" value="1"/>
</dbReference>
<keyword evidence="12" id="KW-1185">Reference proteome</keyword>
<dbReference type="InterPro" id="IPR036191">
    <property type="entry name" value="RRF_sf"/>
</dbReference>
<dbReference type="Gene3D" id="3.30.30.30">
    <property type="match status" value="1"/>
</dbReference>
<keyword evidence="6" id="KW-0067">ATP-binding</keyword>
<protein>
    <recommendedName>
        <fullName evidence="2">non-chaperonin molecular chaperone ATPase</fullName>
        <ecNumber evidence="2">3.6.4.10</ecNumber>
    </recommendedName>
</protein>
<accession>A0A135LQ92</accession>
<keyword evidence="7" id="KW-0143">Chaperone</keyword>
<dbReference type="FunFam" id="1.20.1270.10:FF:000014">
    <property type="entry name" value="Heat shock protein 70"/>
    <property type="match status" value="1"/>
</dbReference>
<comment type="catalytic activity">
    <reaction evidence="8">
        <text>ATP + H2O = ADP + phosphate + H(+)</text>
        <dbReference type="Rhea" id="RHEA:13065"/>
        <dbReference type="ChEBI" id="CHEBI:15377"/>
        <dbReference type="ChEBI" id="CHEBI:15378"/>
        <dbReference type="ChEBI" id="CHEBI:30616"/>
        <dbReference type="ChEBI" id="CHEBI:43474"/>
        <dbReference type="ChEBI" id="CHEBI:456216"/>
        <dbReference type="EC" id="3.6.4.10"/>
    </reaction>
</comment>